<dbReference type="EMBL" id="OK272479">
    <property type="protein sequence ID" value="UGO55906.1"/>
    <property type="molecule type" value="Genomic_DNA"/>
</dbReference>
<evidence type="ECO:0000256" key="1">
    <source>
        <dbReference type="SAM" id="MobiDB-lite"/>
    </source>
</evidence>
<name>A0AAE9CFI6_9CAUD</name>
<feature type="compositionally biased region" description="Basic and acidic residues" evidence="1">
    <location>
        <begin position="17"/>
        <end position="26"/>
    </location>
</feature>
<organism evidence="2 3">
    <name type="scientific">Escherichia phage JLBYU41</name>
    <dbReference type="NCBI Taxonomy" id="2894750"/>
    <lineage>
        <taxon>Viruses</taxon>
        <taxon>Duplodnaviria</taxon>
        <taxon>Heunggongvirae</taxon>
        <taxon>Uroviricota</taxon>
        <taxon>Caudoviricetes</taxon>
        <taxon>Drexlerviridae</taxon>
        <taxon>Tempevirinae</taxon>
        <taxon>Hanrivervirus</taxon>
        <taxon>Hanrivervirus JLBYU41</taxon>
    </lineage>
</organism>
<protein>
    <submittedName>
        <fullName evidence="2">Uncharacterized protein</fullName>
    </submittedName>
</protein>
<accession>A0AAE9CFI6</accession>
<feature type="region of interest" description="Disordered" evidence="1">
    <location>
        <begin position="1"/>
        <end position="54"/>
    </location>
</feature>
<dbReference type="Proteomes" id="UP000828072">
    <property type="component" value="Segment"/>
</dbReference>
<gene>
    <name evidence="2" type="ORF">JLBYU41_20</name>
</gene>
<sequence>MKMRNFEKIVSKKKRYSYHEHQEMNQRYRNKRQRKGKHSGKHGENQYETRHYHS</sequence>
<evidence type="ECO:0000313" key="3">
    <source>
        <dbReference type="Proteomes" id="UP000828072"/>
    </source>
</evidence>
<keyword evidence="3" id="KW-1185">Reference proteome</keyword>
<evidence type="ECO:0000313" key="2">
    <source>
        <dbReference type="EMBL" id="UGO55906.1"/>
    </source>
</evidence>
<reference evidence="2 3" key="1">
    <citation type="submission" date="2021-09" db="EMBL/GenBank/DDBJ databases">
        <authorList>
            <person name="Lewis J.M."/>
            <person name="Brown G.R."/>
            <person name="Day E.R."/>
            <person name="Hill A.M."/>
            <person name="Janda K.E."/>
            <person name="Kotter D.B."/>
            <person name="McCleary W.R."/>
        </authorList>
    </citation>
    <scope>NUCLEOTIDE SEQUENCE [LARGE SCALE GENOMIC DNA]</scope>
</reference>
<feature type="compositionally biased region" description="Basic and acidic residues" evidence="1">
    <location>
        <begin position="41"/>
        <end position="54"/>
    </location>
</feature>
<feature type="compositionally biased region" description="Basic residues" evidence="1">
    <location>
        <begin position="28"/>
        <end position="40"/>
    </location>
</feature>
<feature type="compositionally biased region" description="Basic and acidic residues" evidence="1">
    <location>
        <begin position="1"/>
        <end position="10"/>
    </location>
</feature>
<proteinExistence type="predicted"/>